<dbReference type="STRING" id="1805209.AUJ73_00715"/>
<dbReference type="Pfam" id="PF01850">
    <property type="entry name" value="PIN"/>
    <property type="match status" value="1"/>
</dbReference>
<accession>A0A1J4TWI0</accession>
<sequence>MPEKIIIDASVVLKWIPGEKETEVTQARKTYKLLKEKIIQVIAPSFLLLEVSNILFKKRKARVEIVSRAIQRLRACGIQYQDFRIDVVNEVIKLMSKYNITAYDAIYLSLAKTHKAKLLTFDKELLKIRDLTIGIEEMLKNILVNKSISYGK</sequence>
<proteinExistence type="predicted"/>
<gene>
    <name evidence="3" type="ORF">AUJ73_00715</name>
</gene>
<evidence type="ECO:0000259" key="2">
    <source>
        <dbReference type="Pfam" id="PF01850"/>
    </source>
</evidence>
<dbReference type="InterPro" id="IPR029060">
    <property type="entry name" value="PIN-like_dom_sf"/>
</dbReference>
<protein>
    <recommendedName>
        <fullName evidence="2">PIN domain-containing protein</fullName>
    </recommendedName>
</protein>
<dbReference type="InterPro" id="IPR044153">
    <property type="entry name" value="PIN_Pae0151-like"/>
</dbReference>
<evidence type="ECO:0000313" key="4">
    <source>
        <dbReference type="Proteomes" id="UP000183120"/>
    </source>
</evidence>
<dbReference type="Proteomes" id="UP000183120">
    <property type="component" value="Unassembled WGS sequence"/>
</dbReference>
<name>A0A1J4TWI0_9BACT</name>
<reference evidence="3 4" key="1">
    <citation type="journal article" date="2016" name="Environ. Microbiol.">
        <title>Genomic resolution of a cold subsurface aquifer community provides metabolic insights for novel microbes adapted to high CO concentrations.</title>
        <authorList>
            <person name="Probst A.J."/>
            <person name="Castelle C.J."/>
            <person name="Singh A."/>
            <person name="Brown C.T."/>
            <person name="Anantharaman K."/>
            <person name="Sharon I."/>
            <person name="Hug L.A."/>
            <person name="Burstein D."/>
            <person name="Emerson J.B."/>
            <person name="Thomas B.C."/>
            <person name="Banfield J.F."/>
        </authorList>
    </citation>
    <scope>NUCLEOTIDE SEQUENCE [LARGE SCALE GENOMIC DNA]</scope>
    <source>
        <strain evidence="3">CG1_02_37_22</strain>
    </source>
</reference>
<dbReference type="SUPFAM" id="SSF88723">
    <property type="entry name" value="PIN domain-like"/>
    <property type="match status" value="1"/>
</dbReference>
<dbReference type="PANTHER" id="PTHR35901">
    <property type="entry name" value="RIBONUCLEASE VAPC3"/>
    <property type="match status" value="1"/>
</dbReference>
<dbReference type="Gene3D" id="3.40.50.1010">
    <property type="entry name" value="5'-nuclease"/>
    <property type="match status" value="1"/>
</dbReference>
<organism evidence="3 4">
    <name type="scientific">Candidatus Gottesmanbacteria bacterium CG1_02_37_22</name>
    <dbReference type="NCBI Taxonomy" id="1805209"/>
    <lineage>
        <taxon>Bacteria</taxon>
        <taxon>Candidatus Gottesmaniibacteriota</taxon>
    </lineage>
</organism>
<evidence type="ECO:0000256" key="1">
    <source>
        <dbReference type="ARBA" id="ARBA00022842"/>
    </source>
</evidence>
<evidence type="ECO:0000313" key="3">
    <source>
        <dbReference type="EMBL" id="OIO15363.1"/>
    </source>
</evidence>
<dbReference type="CDD" id="cd09873">
    <property type="entry name" value="PIN_Pae0151-like"/>
    <property type="match status" value="1"/>
</dbReference>
<dbReference type="PANTHER" id="PTHR35901:SF1">
    <property type="entry name" value="EXONUCLEASE VAPC9"/>
    <property type="match status" value="1"/>
</dbReference>
<dbReference type="InterPro" id="IPR002716">
    <property type="entry name" value="PIN_dom"/>
</dbReference>
<dbReference type="InterPro" id="IPR051619">
    <property type="entry name" value="TypeII_TA_RNase_PINc/VapC"/>
</dbReference>
<comment type="caution">
    <text evidence="3">The sequence shown here is derived from an EMBL/GenBank/DDBJ whole genome shotgun (WGS) entry which is preliminary data.</text>
</comment>
<feature type="domain" description="PIN" evidence="2">
    <location>
        <begin position="5"/>
        <end position="129"/>
    </location>
</feature>
<dbReference type="AlphaFoldDB" id="A0A1J4TWI0"/>
<keyword evidence="1" id="KW-0460">Magnesium</keyword>
<dbReference type="EMBL" id="MNUY01000011">
    <property type="protein sequence ID" value="OIO15363.1"/>
    <property type="molecule type" value="Genomic_DNA"/>
</dbReference>